<dbReference type="Gene3D" id="1.10.4030.10">
    <property type="entry name" value="Porin chaperone SurA, peptide-binding domain"/>
    <property type="match status" value="1"/>
</dbReference>
<feature type="region of interest" description="Disordered" evidence="2">
    <location>
        <begin position="333"/>
        <end position="418"/>
    </location>
</feature>
<dbReference type="AlphaFoldDB" id="A0A644UR89"/>
<dbReference type="InterPro" id="IPR050280">
    <property type="entry name" value="OMP_Chaperone_SurA"/>
</dbReference>
<dbReference type="SUPFAM" id="SSF109998">
    <property type="entry name" value="Triger factor/SurA peptide-binding domain-like"/>
    <property type="match status" value="1"/>
</dbReference>
<name>A0A644UR89_9ZZZZ</name>
<dbReference type="PANTHER" id="PTHR47637">
    <property type="entry name" value="CHAPERONE SURA"/>
    <property type="match status" value="1"/>
</dbReference>
<sequence>MGKMVDGFMQPLIALARFFQIGARSARLARPLGVALACCFCLLLAACFETRLPDGVVATVNGEPISLRRLQTLLDSRSPSLGAMRTPSLENMRREYGEGLGTLIIYALVRQDLQRLQMSVSPAMLETAVAEVRNDYGGADGLEKYLAEESIDSSEWRALLLDHLSMLTFEKRVLAAGIRVSLPELRDYYQTHEDDFQMPETLRVCLISGESRKDVEGFCAVFPGGINEARGKVQLQCQNVRPTDLPQGWRKAAASLKSGQCAPARLEEGLWRSLGLIESRPPAHISLAEAYPLVEGILREQKMSEAFERWLEKALADSVIMVGKELVPDLLAPPAAHSGGQSSDAPAVPDVSGAAEDIKAPPPGKDDVYEGDVLEGSHDPKANGALENQGHNPEAAPASKASGDQQRKRDNGGSARRR</sequence>
<comment type="caution">
    <text evidence="3">The sequence shown here is derived from an EMBL/GenBank/DDBJ whole genome shotgun (WGS) entry which is preliminary data.</text>
</comment>
<dbReference type="EMBL" id="VSSQ01000149">
    <property type="protein sequence ID" value="MPL81411.1"/>
    <property type="molecule type" value="Genomic_DNA"/>
</dbReference>
<dbReference type="InterPro" id="IPR027304">
    <property type="entry name" value="Trigger_fact/SurA_dom_sf"/>
</dbReference>
<proteinExistence type="predicted"/>
<protein>
    <recommendedName>
        <fullName evidence="4">PpiC domain-containing protein</fullName>
    </recommendedName>
</protein>
<keyword evidence="1" id="KW-0732">Signal</keyword>
<dbReference type="PANTHER" id="PTHR47637:SF1">
    <property type="entry name" value="CHAPERONE SURA"/>
    <property type="match status" value="1"/>
</dbReference>
<accession>A0A644UR89</accession>
<evidence type="ECO:0000256" key="1">
    <source>
        <dbReference type="ARBA" id="ARBA00022729"/>
    </source>
</evidence>
<organism evidence="3">
    <name type="scientific">bioreactor metagenome</name>
    <dbReference type="NCBI Taxonomy" id="1076179"/>
    <lineage>
        <taxon>unclassified sequences</taxon>
        <taxon>metagenomes</taxon>
        <taxon>ecological metagenomes</taxon>
    </lineage>
</organism>
<evidence type="ECO:0000313" key="3">
    <source>
        <dbReference type="EMBL" id="MPL81411.1"/>
    </source>
</evidence>
<evidence type="ECO:0008006" key="4">
    <source>
        <dbReference type="Google" id="ProtNLM"/>
    </source>
</evidence>
<reference evidence="3" key="1">
    <citation type="submission" date="2019-08" db="EMBL/GenBank/DDBJ databases">
        <authorList>
            <person name="Kucharzyk K."/>
            <person name="Murdoch R.W."/>
            <person name="Higgins S."/>
            <person name="Loffler F."/>
        </authorList>
    </citation>
    <scope>NUCLEOTIDE SEQUENCE</scope>
</reference>
<feature type="compositionally biased region" description="Basic and acidic residues" evidence="2">
    <location>
        <begin position="356"/>
        <end position="368"/>
    </location>
</feature>
<gene>
    <name evidence="3" type="ORF">SDC9_27330</name>
</gene>
<evidence type="ECO:0000256" key="2">
    <source>
        <dbReference type="SAM" id="MobiDB-lite"/>
    </source>
</evidence>